<name>A0ABM1QHM0_CAMSA</name>
<protein>
    <submittedName>
        <fullName evidence="4">Disease resistance protein RLM3-like</fullName>
    </submittedName>
</protein>
<dbReference type="PANTHER" id="PTHR32009:SF115">
    <property type="entry name" value="RPP1-LIKE DISEASE RESISTANCE PROTEIN-RELATED"/>
    <property type="match status" value="1"/>
</dbReference>
<dbReference type="Gene3D" id="3.40.50.10140">
    <property type="entry name" value="Toll/interleukin-1 receptor homology (TIR) domain"/>
    <property type="match status" value="1"/>
</dbReference>
<dbReference type="InterPro" id="IPR000157">
    <property type="entry name" value="TIR_dom"/>
</dbReference>
<feature type="domain" description="TIR" evidence="2">
    <location>
        <begin position="19"/>
        <end position="173"/>
    </location>
</feature>
<dbReference type="RefSeq" id="XP_019086258.1">
    <property type="nucleotide sequence ID" value="XM_019230713.1"/>
</dbReference>
<keyword evidence="1" id="KW-0520">NAD</keyword>
<evidence type="ECO:0000256" key="1">
    <source>
        <dbReference type="ARBA" id="ARBA00023027"/>
    </source>
</evidence>
<dbReference type="PROSITE" id="PS50104">
    <property type="entry name" value="TIR"/>
    <property type="match status" value="1"/>
</dbReference>
<reference evidence="4" key="2">
    <citation type="submission" date="2025-08" db="UniProtKB">
        <authorList>
            <consortium name="RefSeq"/>
        </authorList>
    </citation>
    <scope>IDENTIFICATION</scope>
    <source>
        <tissue evidence="4">Leaf</tissue>
    </source>
</reference>
<gene>
    <name evidence="4" type="primary">LOC109126842</name>
</gene>
<reference evidence="3" key="1">
    <citation type="journal article" date="2014" name="Nat. Commun.">
        <title>The emerging biofuel crop Camelina sativa retains a highly undifferentiated hexaploid genome structure.</title>
        <authorList>
            <person name="Kagale S."/>
            <person name="Koh C."/>
            <person name="Nixon J."/>
            <person name="Bollina V."/>
            <person name="Clarke W.E."/>
            <person name="Tuteja R."/>
            <person name="Spillane C."/>
            <person name="Robinson S.J."/>
            <person name="Links M.G."/>
            <person name="Clarke C."/>
            <person name="Higgins E.E."/>
            <person name="Huebert T."/>
            <person name="Sharpe A.G."/>
            <person name="Parkin I.A."/>
        </authorList>
    </citation>
    <scope>NUCLEOTIDE SEQUENCE [LARGE SCALE GENOMIC DNA]</scope>
    <source>
        <strain evidence="3">cv. DH55</strain>
    </source>
</reference>
<evidence type="ECO:0000313" key="3">
    <source>
        <dbReference type="Proteomes" id="UP000694864"/>
    </source>
</evidence>
<dbReference type="Proteomes" id="UP000694864">
    <property type="component" value="Chromosome 10"/>
</dbReference>
<evidence type="ECO:0000313" key="4">
    <source>
        <dbReference type="RefSeq" id="XP_019086258.1"/>
    </source>
</evidence>
<proteinExistence type="predicted"/>
<accession>A0ABM1QHM0</accession>
<keyword evidence="3" id="KW-1185">Reference proteome</keyword>
<dbReference type="GeneID" id="109126842"/>
<evidence type="ECO:0000259" key="2">
    <source>
        <dbReference type="PROSITE" id="PS50104"/>
    </source>
</evidence>
<organism evidence="3 4">
    <name type="scientific">Camelina sativa</name>
    <name type="common">False flax</name>
    <name type="synonym">Myagrum sativum</name>
    <dbReference type="NCBI Taxonomy" id="90675"/>
    <lineage>
        <taxon>Eukaryota</taxon>
        <taxon>Viridiplantae</taxon>
        <taxon>Streptophyta</taxon>
        <taxon>Embryophyta</taxon>
        <taxon>Tracheophyta</taxon>
        <taxon>Spermatophyta</taxon>
        <taxon>Magnoliopsida</taxon>
        <taxon>eudicotyledons</taxon>
        <taxon>Gunneridae</taxon>
        <taxon>Pentapetalae</taxon>
        <taxon>rosids</taxon>
        <taxon>malvids</taxon>
        <taxon>Brassicales</taxon>
        <taxon>Brassicaceae</taxon>
        <taxon>Camelineae</taxon>
        <taxon>Camelina</taxon>
    </lineage>
</organism>
<dbReference type="SMART" id="SM00255">
    <property type="entry name" value="TIR"/>
    <property type="match status" value="1"/>
</dbReference>
<dbReference type="SUPFAM" id="SSF52200">
    <property type="entry name" value="Toll/Interleukin receptor TIR domain"/>
    <property type="match status" value="1"/>
</dbReference>
<sequence length="173" mass="19960">FVSSISLSSSPMASSSRSWRYDVFPSFRGEDVRKSFLSYLLKEFDRKSITTFADHGIMRSHPISQELLFAIRESRISVVVFSKNYASSTWCLNELVEIHNCYMEFGQLVVPVFYDVDPSDVRKQTGDFGKTFIETCRNKTDDEIQRWIRALVEVANLAGEDLRNWYVVSDSVI</sequence>
<dbReference type="Pfam" id="PF01582">
    <property type="entry name" value="TIR"/>
    <property type="match status" value="1"/>
</dbReference>
<feature type="non-terminal residue" evidence="4">
    <location>
        <position position="1"/>
    </location>
</feature>
<dbReference type="InterPro" id="IPR035897">
    <property type="entry name" value="Toll_tir_struct_dom_sf"/>
</dbReference>
<dbReference type="PANTHER" id="PTHR32009">
    <property type="entry name" value="TMV RESISTANCE PROTEIN N-LIKE"/>
    <property type="match status" value="1"/>
</dbReference>